<dbReference type="PANTHER" id="PTHR28554">
    <property type="entry name" value="39S RIBOSOMAL PROTEIN L45, MITOCHONDRIAL"/>
    <property type="match status" value="1"/>
</dbReference>
<dbReference type="AlphaFoldDB" id="A0A0L0N8B7"/>
<comment type="caution">
    <text evidence="5">The sequence shown here is derived from an EMBL/GenBank/DDBJ whole genome shotgun (WGS) entry which is preliminary data.</text>
</comment>
<keyword evidence="3" id="KW-0496">Mitochondrion</keyword>
<dbReference type="Gene3D" id="3.10.450.240">
    <property type="match status" value="1"/>
</dbReference>
<comment type="subcellular location">
    <subcellularLocation>
        <location evidence="1">Mitochondrion</location>
    </subcellularLocation>
</comment>
<organism evidence="5 6">
    <name type="scientific">Tolypocladium ophioglossoides (strain CBS 100239)</name>
    <name type="common">Snaketongue truffleclub</name>
    <name type="synonym">Elaphocordyceps ophioglossoides</name>
    <dbReference type="NCBI Taxonomy" id="1163406"/>
    <lineage>
        <taxon>Eukaryota</taxon>
        <taxon>Fungi</taxon>
        <taxon>Dikarya</taxon>
        <taxon>Ascomycota</taxon>
        <taxon>Pezizomycotina</taxon>
        <taxon>Sordariomycetes</taxon>
        <taxon>Hypocreomycetidae</taxon>
        <taxon>Hypocreales</taxon>
        <taxon>Ophiocordycipitaceae</taxon>
        <taxon>Tolypocladium</taxon>
    </lineage>
</organism>
<dbReference type="OrthoDB" id="19619at2759"/>
<sequence length="347" mass="38958">VTSRHADASRSILPFHREPVQPLPAPAAPRPPPMASVAAPARRAGASSQLRRCAASPLTAPACHYATAPSRNRIVRELDRASRISASKMNKEQSMSQMQKLANAEYFRDGGGPLFPGTFVALPLSRYPRSPAAFAHYQWSRMKHWLVGAVSVLNFKLKSMPSWTTRPKWKARRGNIAPTARAMHREMLEAFAEGDKPTLQRICLDEFAKKLTAAVDRRDPKERVRFQLVKYTRPLFYPRLLSHQIHQVNPFDKLMVTEQAVVAVSSTQQASRHSAATGEPIPGSLRLQDKIEYVVLSRQANQKTFETGPWRIWGTTSATTLQRYLEEKAAIDKEQARRAGWDQSTAK</sequence>
<feature type="non-terminal residue" evidence="5">
    <location>
        <position position="1"/>
    </location>
</feature>
<proteinExistence type="predicted"/>
<evidence type="ECO:0000256" key="3">
    <source>
        <dbReference type="ARBA" id="ARBA00023128"/>
    </source>
</evidence>
<keyword evidence="6" id="KW-1185">Reference proteome</keyword>
<reference evidence="5 6" key="1">
    <citation type="journal article" date="2015" name="BMC Genomics">
        <title>The genome of the truffle-parasite Tolypocladium ophioglossoides and the evolution of antifungal peptaibiotics.</title>
        <authorList>
            <person name="Quandt C.A."/>
            <person name="Bushley K.E."/>
            <person name="Spatafora J.W."/>
        </authorList>
    </citation>
    <scope>NUCLEOTIDE SEQUENCE [LARGE SCALE GENOMIC DNA]</scope>
    <source>
        <strain evidence="5 6">CBS 100239</strain>
    </source>
</reference>
<dbReference type="InterPro" id="IPR051975">
    <property type="entry name" value="mtLSU_mL45"/>
</dbReference>
<gene>
    <name evidence="5" type="ORF">TOPH_04988</name>
</gene>
<keyword evidence="2" id="KW-0809">Transit peptide</keyword>
<evidence type="ECO:0008006" key="7">
    <source>
        <dbReference type="Google" id="ProtNLM"/>
    </source>
</evidence>
<name>A0A0L0N8B7_TOLOC</name>
<protein>
    <recommendedName>
        <fullName evidence="7">Tim44-like domain-containing protein</fullName>
    </recommendedName>
</protein>
<dbReference type="EMBL" id="LFRF01000013">
    <property type="protein sequence ID" value="KND90388.1"/>
    <property type="molecule type" value="Genomic_DNA"/>
</dbReference>
<evidence type="ECO:0000256" key="2">
    <source>
        <dbReference type="ARBA" id="ARBA00022946"/>
    </source>
</evidence>
<evidence type="ECO:0000313" key="5">
    <source>
        <dbReference type="EMBL" id="KND90388.1"/>
    </source>
</evidence>
<dbReference type="Proteomes" id="UP000036947">
    <property type="component" value="Unassembled WGS sequence"/>
</dbReference>
<dbReference type="GO" id="GO:0005739">
    <property type="term" value="C:mitochondrion"/>
    <property type="evidence" value="ECO:0007669"/>
    <property type="project" value="UniProtKB-SubCell"/>
</dbReference>
<feature type="compositionally biased region" description="Pro residues" evidence="4">
    <location>
        <begin position="21"/>
        <end position="34"/>
    </location>
</feature>
<dbReference type="PANTHER" id="PTHR28554:SF1">
    <property type="entry name" value="LARGE RIBOSOMAL SUBUNIT PROTEIN ML45"/>
    <property type="match status" value="1"/>
</dbReference>
<feature type="region of interest" description="Disordered" evidence="4">
    <location>
        <begin position="1"/>
        <end position="43"/>
    </location>
</feature>
<accession>A0A0L0N8B7</accession>
<evidence type="ECO:0000313" key="6">
    <source>
        <dbReference type="Proteomes" id="UP000036947"/>
    </source>
</evidence>
<evidence type="ECO:0000256" key="4">
    <source>
        <dbReference type="SAM" id="MobiDB-lite"/>
    </source>
</evidence>
<evidence type="ECO:0000256" key="1">
    <source>
        <dbReference type="ARBA" id="ARBA00004173"/>
    </source>
</evidence>